<evidence type="ECO:0000259" key="13">
    <source>
        <dbReference type="Pfam" id="PF08263"/>
    </source>
</evidence>
<evidence type="ECO:0000313" key="15">
    <source>
        <dbReference type="Proteomes" id="UP001324115"/>
    </source>
</evidence>
<sequence length="1049" mass="118894">MKLGVSLSYLSMEWPLVKFLLWALLLFVQIHEHIACIEVERMGLLELKSFLKSKTNRTEPLLPTWVNDTKSECCSWEQVRCNTTTGHVIKLMLSSINQEQNYEDTWYMNVSLFQPFKELKNLDLSNNKIAGWLGNEESNCLSKMSKLAHLNLSWNNFDKEILRILGALPVLKSLDLSNNQMEGPLLSHESRFLSKMSKLTHLNLSSNQFDKEILRSLGDLPVLQSLDLSYNYIKAPLSSHEVVNLNNLEVLILKGNGLNGSPPFKDMANFSNLKILDLSENSFIGSIPPYIGALSSLKAISLHSNRLNGTLAIREMCALKKLEELDLSGNNFEGILPPCLTNLTSLRLLDISYNRFSGNLSLSPIASWTSLEYIDLSYNLFEGLFSFSLFANHSKLKVIQLFSDNNKLDIKTENPSWDPSFQLKVLLLSNCSLNKPTGNIPKFLFDQHELEVIDISHNKLNGSFPIWLLENNTRLQLLSLRSNSFAGQFHLPTYRSMDLRWLDVSDNNLDGRLQENIGKIIPKLEYLNLSRNYFEGDLPSSIGDMSNLEKLDLSFNNFSGEVPMELVANCTHLGILRLSNNYFHGEIFSKNFNLSLNSLELNNNYFTGTLPVAPLRVMFLDISNNHMSGIIPVWIVNNNTINLWNVDLSNNIFEGNIPCGLISTLNLSYNLLSGLLPSCLNLENARHLLLRGNNLTGSLPKAIFISSYIVTFDIRDNSFSGNIPEEIYGLSELRVLLLSGNQFSGTIPKQLCWLKKISIMDLSRNFFSGTIPYCFYNITFGKVVASEFVYIMNSFGWVPGFSLPYKSLLNEDSQIEGTDFYFHVPVEIEFLTKYRSNLYRGLVLDMMSTLDLSFNKLTGEIPPDLGQLSSIFAVNLSYNQLNGPIPKTFSNLTQLESLDLSHNNLNGEIPSELTDLTFLEVFTVDHNNLSGKVPDMKKQFSTFGESSYEGNPFLCGAPLKKSCTDTNESPPSSQKSSEANDGRWYEVDLLAFFTSFLVSCIIFFLGVVSVLYINPHWRQRCFNLVEDRMYWCYFFALNTLKELSSRMCH</sequence>
<gene>
    <name evidence="14" type="ORF">RGQ29_021289</name>
</gene>
<dbReference type="Pfam" id="PF00560">
    <property type="entry name" value="LRR_1"/>
    <property type="match status" value="4"/>
</dbReference>
<evidence type="ECO:0000256" key="11">
    <source>
        <dbReference type="SAM" id="Phobius"/>
    </source>
</evidence>
<dbReference type="InterPro" id="IPR003591">
    <property type="entry name" value="Leu-rich_rpt_typical-subtyp"/>
</dbReference>
<evidence type="ECO:0000256" key="4">
    <source>
        <dbReference type="ARBA" id="ARBA00022614"/>
    </source>
</evidence>
<accession>A0AAN7IVK5</accession>
<dbReference type="EMBL" id="JAXUIC010000005">
    <property type="protein sequence ID" value="KAK4591039.1"/>
    <property type="molecule type" value="Genomic_DNA"/>
</dbReference>
<evidence type="ECO:0000256" key="8">
    <source>
        <dbReference type="ARBA" id="ARBA00022989"/>
    </source>
</evidence>
<dbReference type="PANTHER" id="PTHR48062">
    <property type="entry name" value="RECEPTOR-LIKE PROTEIN 14"/>
    <property type="match status" value="1"/>
</dbReference>
<comment type="caution">
    <text evidence="14">The sequence shown here is derived from an EMBL/GenBank/DDBJ whole genome shotgun (WGS) entry which is preliminary data.</text>
</comment>
<reference evidence="14 15" key="1">
    <citation type="journal article" date="2023" name="G3 (Bethesda)">
        <title>A haplotype-resolved chromosome-scale genome for Quercus rubra L. provides insights into the genetics of adaptive traits for red oak species.</title>
        <authorList>
            <person name="Kapoor B."/>
            <person name="Jenkins J."/>
            <person name="Schmutz J."/>
            <person name="Zhebentyayeva T."/>
            <person name="Kuelheim C."/>
            <person name="Coggeshall M."/>
            <person name="Heim C."/>
            <person name="Lasky J.R."/>
            <person name="Leites L."/>
            <person name="Islam-Faridi N."/>
            <person name="Romero-Severson J."/>
            <person name="DeLeo V.L."/>
            <person name="Lucas S.M."/>
            <person name="Lazic D."/>
            <person name="Gailing O."/>
            <person name="Carlson J."/>
            <person name="Staton M."/>
        </authorList>
    </citation>
    <scope>NUCLEOTIDE SEQUENCE [LARGE SCALE GENOMIC DNA]</scope>
    <source>
        <strain evidence="14">Pseudo-F2</strain>
    </source>
</reference>
<dbReference type="Pfam" id="PF13516">
    <property type="entry name" value="LRR_6"/>
    <property type="match status" value="1"/>
</dbReference>
<keyword evidence="8 11" id="KW-1133">Transmembrane helix</keyword>
<feature type="chain" id="PRO_5043030836" description="Leucine-rich repeat-containing N-terminal plant-type domain-containing protein" evidence="12">
    <location>
        <begin position="36"/>
        <end position="1049"/>
    </location>
</feature>
<feature type="transmembrane region" description="Helical" evidence="11">
    <location>
        <begin position="989"/>
        <end position="1013"/>
    </location>
</feature>
<keyword evidence="10" id="KW-0325">Glycoprotein</keyword>
<dbReference type="InterPro" id="IPR051502">
    <property type="entry name" value="RLP_Defense_Trigger"/>
</dbReference>
<evidence type="ECO:0000256" key="5">
    <source>
        <dbReference type="ARBA" id="ARBA00022692"/>
    </source>
</evidence>
<protein>
    <recommendedName>
        <fullName evidence="13">Leucine-rich repeat-containing N-terminal plant-type domain-containing protein</fullName>
    </recommendedName>
</protein>
<dbReference type="GO" id="GO:0005886">
    <property type="term" value="C:plasma membrane"/>
    <property type="evidence" value="ECO:0007669"/>
    <property type="project" value="UniProtKB-SubCell"/>
</dbReference>
<comment type="subcellular location">
    <subcellularLocation>
        <location evidence="1">Cell membrane</location>
        <topology evidence="1">Single-pass type I membrane protein</topology>
    </subcellularLocation>
</comment>
<dbReference type="Pfam" id="PF13855">
    <property type="entry name" value="LRR_8"/>
    <property type="match status" value="2"/>
</dbReference>
<dbReference type="Pfam" id="PF08263">
    <property type="entry name" value="LRRNT_2"/>
    <property type="match status" value="1"/>
</dbReference>
<dbReference type="Gene3D" id="3.80.10.10">
    <property type="entry name" value="Ribonuclease Inhibitor"/>
    <property type="match status" value="6"/>
</dbReference>
<evidence type="ECO:0000256" key="2">
    <source>
        <dbReference type="ARBA" id="ARBA00009592"/>
    </source>
</evidence>
<dbReference type="PRINTS" id="PR00019">
    <property type="entry name" value="LEURICHRPT"/>
</dbReference>
<dbReference type="SMART" id="SM00369">
    <property type="entry name" value="LRR_TYP"/>
    <property type="match status" value="11"/>
</dbReference>
<evidence type="ECO:0000256" key="6">
    <source>
        <dbReference type="ARBA" id="ARBA00022729"/>
    </source>
</evidence>
<dbReference type="SUPFAM" id="SSF52047">
    <property type="entry name" value="RNI-like"/>
    <property type="match status" value="2"/>
</dbReference>
<evidence type="ECO:0000256" key="3">
    <source>
        <dbReference type="ARBA" id="ARBA00022475"/>
    </source>
</evidence>
<evidence type="ECO:0000313" key="14">
    <source>
        <dbReference type="EMBL" id="KAK4591039.1"/>
    </source>
</evidence>
<evidence type="ECO:0000256" key="12">
    <source>
        <dbReference type="SAM" id="SignalP"/>
    </source>
</evidence>
<comment type="similarity">
    <text evidence="2">Belongs to the RLP family.</text>
</comment>
<dbReference type="FunFam" id="3.80.10.10:FF:000095">
    <property type="entry name" value="LRR receptor-like serine/threonine-protein kinase GSO1"/>
    <property type="match status" value="1"/>
</dbReference>
<dbReference type="AlphaFoldDB" id="A0AAN7IVK5"/>
<dbReference type="FunFam" id="3.80.10.10:FF:000213">
    <property type="entry name" value="Tyrosine-sulfated glycopeptide receptor 1"/>
    <property type="match status" value="1"/>
</dbReference>
<keyword evidence="3" id="KW-1003">Cell membrane</keyword>
<name>A0AAN7IVK5_QUERU</name>
<dbReference type="InterPro" id="IPR032675">
    <property type="entry name" value="LRR_dom_sf"/>
</dbReference>
<evidence type="ECO:0000256" key="7">
    <source>
        <dbReference type="ARBA" id="ARBA00022737"/>
    </source>
</evidence>
<keyword evidence="9 11" id="KW-0472">Membrane</keyword>
<dbReference type="PANTHER" id="PTHR48062:SF52">
    <property type="entry name" value="RECEPTOR-LIKE PROTEIN 8-RELATED"/>
    <property type="match status" value="1"/>
</dbReference>
<dbReference type="FunFam" id="3.80.10.10:FF:000383">
    <property type="entry name" value="Leucine-rich repeat receptor protein kinase EMS1"/>
    <property type="match status" value="1"/>
</dbReference>
<dbReference type="SUPFAM" id="SSF52058">
    <property type="entry name" value="L domain-like"/>
    <property type="match status" value="1"/>
</dbReference>
<keyword evidence="6 12" id="KW-0732">Signal</keyword>
<evidence type="ECO:0000256" key="10">
    <source>
        <dbReference type="ARBA" id="ARBA00023180"/>
    </source>
</evidence>
<dbReference type="InterPro" id="IPR001611">
    <property type="entry name" value="Leu-rich_rpt"/>
</dbReference>
<dbReference type="InterPro" id="IPR013210">
    <property type="entry name" value="LRR_N_plant-typ"/>
</dbReference>
<keyword evidence="7" id="KW-0677">Repeat</keyword>
<feature type="signal peptide" evidence="12">
    <location>
        <begin position="1"/>
        <end position="35"/>
    </location>
</feature>
<keyword evidence="5 11" id="KW-0812">Transmembrane</keyword>
<feature type="domain" description="Leucine-rich repeat-containing N-terminal plant-type" evidence="13">
    <location>
        <begin position="42"/>
        <end position="82"/>
    </location>
</feature>
<dbReference type="FunFam" id="3.80.10.10:FF:001678">
    <property type="entry name" value="Calmodulin-binding receptor kinase CaMRLK"/>
    <property type="match status" value="1"/>
</dbReference>
<evidence type="ECO:0000256" key="9">
    <source>
        <dbReference type="ARBA" id="ARBA00023136"/>
    </source>
</evidence>
<dbReference type="PROSITE" id="PS51450">
    <property type="entry name" value="LRR"/>
    <property type="match status" value="1"/>
</dbReference>
<proteinExistence type="inferred from homology"/>
<keyword evidence="4" id="KW-0433">Leucine-rich repeat</keyword>
<keyword evidence="15" id="KW-1185">Reference proteome</keyword>
<dbReference type="Proteomes" id="UP001324115">
    <property type="component" value="Unassembled WGS sequence"/>
</dbReference>
<evidence type="ECO:0000256" key="1">
    <source>
        <dbReference type="ARBA" id="ARBA00004251"/>
    </source>
</evidence>
<organism evidence="14 15">
    <name type="scientific">Quercus rubra</name>
    <name type="common">Northern red oak</name>
    <name type="synonym">Quercus borealis</name>
    <dbReference type="NCBI Taxonomy" id="3512"/>
    <lineage>
        <taxon>Eukaryota</taxon>
        <taxon>Viridiplantae</taxon>
        <taxon>Streptophyta</taxon>
        <taxon>Embryophyta</taxon>
        <taxon>Tracheophyta</taxon>
        <taxon>Spermatophyta</taxon>
        <taxon>Magnoliopsida</taxon>
        <taxon>eudicotyledons</taxon>
        <taxon>Gunneridae</taxon>
        <taxon>Pentapetalae</taxon>
        <taxon>rosids</taxon>
        <taxon>fabids</taxon>
        <taxon>Fagales</taxon>
        <taxon>Fagaceae</taxon>
        <taxon>Quercus</taxon>
    </lineage>
</organism>